<dbReference type="AlphaFoldDB" id="A0A6J4IFI7"/>
<name>A0A6J4IFI7_9CHLR</name>
<dbReference type="InterPro" id="IPR007497">
    <property type="entry name" value="SIMPL/DUF541"/>
</dbReference>
<dbReference type="GO" id="GO:0006974">
    <property type="term" value="P:DNA damage response"/>
    <property type="evidence" value="ECO:0007669"/>
    <property type="project" value="TreeGrafter"/>
</dbReference>
<dbReference type="PANTHER" id="PTHR34387">
    <property type="entry name" value="SLR1258 PROTEIN"/>
    <property type="match status" value="1"/>
</dbReference>
<sequence>MNDTSAAALAGGAIAVLVAAAGALGAVLARSASQAARSGVLPRQITVVGTGEARATPDRTTVQLGVQSEAKTAREALTGNSAKMQALIDELKQAGVQEKDIQTSNFSVSPTYSSNGRTVTGYQVNNTVAVVIRDVTRAAELLDKVVSAGANTIYGMSFGIEDPRALEDTARNAAILDARARAESMARAAGALVGNVLTIGETIGMPPPMPMSMRAAAEMKASGMLSVEAGEQVVSAQVQITYELR</sequence>
<dbReference type="PANTHER" id="PTHR34387:SF1">
    <property type="entry name" value="PERIPLASMIC IMMUNOGENIC PROTEIN"/>
    <property type="match status" value="1"/>
</dbReference>
<dbReference type="InterPro" id="IPR052022">
    <property type="entry name" value="26kDa_periplasmic_antigen"/>
</dbReference>
<proteinExistence type="predicted"/>
<organism evidence="1">
    <name type="scientific">uncultured Chloroflexia bacterium</name>
    <dbReference type="NCBI Taxonomy" id="1672391"/>
    <lineage>
        <taxon>Bacteria</taxon>
        <taxon>Bacillati</taxon>
        <taxon>Chloroflexota</taxon>
        <taxon>Chloroflexia</taxon>
        <taxon>environmental samples</taxon>
    </lineage>
</organism>
<dbReference type="Gene3D" id="3.30.110.170">
    <property type="entry name" value="Protein of unknown function (DUF541), domain 1"/>
    <property type="match status" value="1"/>
</dbReference>
<dbReference type="EMBL" id="CADCTK010000430">
    <property type="protein sequence ID" value="CAA9250665.1"/>
    <property type="molecule type" value="Genomic_DNA"/>
</dbReference>
<evidence type="ECO:0000313" key="1">
    <source>
        <dbReference type="EMBL" id="CAA9250665.1"/>
    </source>
</evidence>
<protein>
    <recommendedName>
        <fullName evidence="2">26 kDa periplasmic immunogenic protein</fullName>
    </recommendedName>
</protein>
<dbReference type="Gene3D" id="3.30.70.2970">
    <property type="entry name" value="Protein of unknown function (DUF541), domain 2"/>
    <property type="match status" value="1"/>
</dbReference>
<accession>A0A6J4IFI7</accession>
<reference evidence="1" key="1">
    <citation type="submission" date="2020-02" db="EMBL/GenBank/DDBJ databases">
        <authorList>
            <person name="Meier V. D."/>
        </authorList>
    </citation>
    <scope>NUCLEOTIDE SEQUENCE</scope>
    <source>
        <strain evidence="1">AVDCRST_MAG26</strain>
    </source>
</reference>
<evidence type="ECO:0008006" key="2">
    <source>
        <dbReference type="Google" id="ProtNLM"/>
    </source>
</evidence>
<gene>
    <name evidence="1" type="ORF">AVDCRST_MAG26-1883</name>
</gene>
<dbReference type="Pfam" id="PF04402">
    <property type="entry name" value="SIMPL"/>
    <property type="match status" value="1"/>
</dbReference>